<proteinExistence type="predicted"/>
<dbReference type="AlphaFoldDB" id="A0A6C0CS22"/>
<feature type="domain" description="Minor capsid protein P8 central region" evidence="1">
    <location>
        <begin position="54"/>
        <end position="172"/>
    </location>
</feature>
<protein>
    <recommendedName>
        <fullName evidence="1">Minor capsid protein P8 central region domain-containing protein</fullName>
    </recommendedName>
</protein>
<reference evidence="2" key="1">
    <citation type="journal article" date="2020" name="Nature">
        <title>Giant virus diversity and host interactions through global metagenomics.</title>
        <authorList>
            <person name="Schulz F."/>
            <person name="Roux S."/>
            <person name="Paez-Espino D."/>
            <person name="Jungbluth S."/>
            <person name="Walsh D.A."/>
            <person name="Denef V.J."/>
            <person name="McMahon K.D."/>
            <person name="Konstantinidis K.T."/>
            <person name="Eloe-Fadrosh E.A."/>
            <person name="Kyrpides N.C."/>
            <person name="Woyke T."/>
        </authorList>
    </citation>
    <scope>NUCLEOTIDE SEQUENCE</scope>
    <source>
        <strain evidence="2">GVMAG-M-3300021962-46</strain>
    </source>
</reference>
<dbReference type="InterPro" id="IPR043916">
    <property type="entry name" value="P8_CR"/>
</dbReference>
<accession>A0A6C0CS22</accession>
<name>A0A6C0CS22_9ZZZZ</name>
<evidence type="ECO:0000313" key="2">
    <source>
        <dbReference type="EMBL" id="QHT07017.1"/>
    </source>
</evidence>
<organism evidence="2">
    <name type="scientific">viral metagenome</name>
    <dbReference type="NCBI Taxonomy" id="1070528"/>
    <lineage>
        <taxon>unclassified sequences</taxon>
        <taxon>metagenomes</taxon>
        <taxon>organismal metagenomes</taxon>
    </lineage>
</organism>
<evidence type="ECO:0000259" key="1">
    <source>
        <dbReference type="Pfam" id="PF19065"/>
    </source>
</evidence>
<dbReference type="EMBL" id="MN739479">
    <property type="protein sequence ID" value="QHT07017.1"/>
    <property type="molecule type" value="Genomic_DNA"/>
</dbReference>
<sequence length="176" mass="20191">MNAFADVQPMQPGQSINGRINILTDSSRILIPEVQRKEVNNKTFYAEALIGGFSPTPVSNLFFSTNNIDILQDGIRYSIYKRTNKQYVIGRQNDHDLKIVMRSIYLQYGRNLPTDIVGQVKELNSRVLEWTVNEVLSNLKQYQVYRKDASTLPMPMDYGSFVTQKGTKTLETKMFV</sequence>
<dbReference type="Pfam" id="PF19065">
    <property type="entry name" value="P8_CR"/>
    <property type="match status" value="1"/>
</dbReference>